<proteinExistence type="predicted"/>
<dbReference type="InterPro" id="IPR050655">
    <property type="entry name" value="Plant_B3_domain"/>
</dbReference>
<keyword evidence="4" id="KW-0804">Transcription</keyword>
<evidence type="ECO:0000256" key="4">
    <source>
        <dbReference type="ARBA" id="ARBA00023163"/>
    </source>
</evidence>
<keyword evidence="3" id="KW-0238">DNA-binding</keyword>
<feature type="compositionally biased region" description="Basic and acidic residues" evidence="6">
    <location>
        <begin position="216"/>
        <end position="232"/>
    </location>
</feature>
<dbReference type="GO" id="GO:0005634">
    <property type="term" value="C:nucleus"/>
    <property type="evidence" value="ECO:0007669"/>
    <property type="project" value="UniProtKB-SubCell"/>
</dbReference>
<feature type="region of interest" description="Disordered" evidence="6">
    <location>
        <begin position="196"/>
        <end position="267"/>
    </location>
</feature>
<dbReference type="Pfam" id="PF02362">
    <property type="entry name" value="B3"/>
    <property type="match status" value="3"/>
</dbReference>
<evidence type="ECO:0000256" key="2">
    <source>
        <dbReference type="ARBA" id="ARBA00023015"/>
    </source>
</evidence>
<feature type="domain" description="TF-B3" evidence="7">
    <location>
        <begin position="448"/>
        <end position="537"/>
    </location>
</feature>
<protein>
    <submittedName>
        <fullName evidence="8">B3 domain-containing transcription factor VRN1</fullName>
    </submittedName>
</protein>
<dbReference type="InterPro" id="IPR015300">
    <property type="entry name" value="DNA-bd_pseudobarrel_sf"/>
</dbReference>
<dbReference type="Gene3D" id="2.40.330.10">
    <property type="entry name" value="DNA-binding pseudobarrel domain"/>
    <property type="match status" value="3"/>
</dbReference>
<dbReference type="PROSITE" id="PS50863">
    <property type="entry name" value="B3"/>
    <property type="match status" value="3"/>
</dbReference>
<dbReference type="SUPFAM" id="SSF101936">
    <property type="entry name" value="DNA-binding pseudobarrel domain"/>
    <property type="match status" value="3"/>
</dbReference>
<feature type="domain" description="TF-B3" evidence="7">
    <location>
        <begin position="303"/>
        <end position="400"/>
    </location>
</feature>
<reference evidence="8 9" key="1">
    <citation type="submission" date="2018-09" db="EMBL/GenBank/DDBJ databases">
        <title>A high-quality reference genome of wild soybean provides a powerful tool to mine soybean genomes.</title>
        <authorList>
            <person name="Xie M."/>
            <person name="Chung C.Y.L."/>
            <person name="Li M.-W."/>
            <person name="Wong F.-L."/>
            <person name="Chan T.-F."/>
            <person name="Lam H.-M."/>
        </authorList>
    </citation>
    <scope>NUCLEOTIDE SEQUENCE [LARGE SCALE GENOMIC DNA]</scope>
    <source>
        <strain evidence="9">cv. W05</strain>
        <tissue evidence="8">Hypocotyl of etiolated seedlings</tissue>
    </source>
</reference>
<evidence type="ECO:0000256" key="5">
    <source>
        <dbReference type="ARBA" id="ARBA00023242"/>
    </source>
</evidence>
<sequence length="542" mass="62678">MMPSIAIDDCESPRVKKEVPENPFTTLSTKPNPLYHEFPLKMSNNNGLGISSPFLCLAQHQGLLGYQVTRDLGRRIIAIDIHFFKRIEEDAIRNGELRIPRSFVNKCWEGMSNPVVLLLRNGAEWKVKWKKLDVDVWLIDDWKEFAGFCCLDQDHLLVFKYMGKSRFQVVIFYQNGLEMQYPSMEETIDGNSLCQPKRAKSPLPFSSSIKKVKTNPRKEPSSYPGHDHDVKTEPAQSQRRKVELSKKFHADDLDDAKPKKRGGRRRRIMCSNSRAIKRDELLQDTESSTALERAKAFRTDNPSFIRAMGKSYIERSVLFMPGNFITEDQQKEDDHVFLWISNERAWHVKFYLSHSSGQILLSIGWMDFVKDNNLKIGNVCVFEQIKKPGISFRVVIFRDPEESSPFKFPGLQNIIAKSGSDGIPKEHSGRNVFDDSESRRFNNNKVSENHFTISIKPSQLCHMNVPKKFIKNHDIDNTKEVTLQVGKRSWNVTLDCYGRFTSGWSEFMSQCDLEAGDVCYFELIDKKKFVFEVRFKRCISID</sequence>
<dbReference type="AlphaFoldDB" id="A0A445F3F2"/>
<dbReference type="InterPro" id="IPR003340">
    <property type="entry name" value="B3_DNA-bd"/>
</dbReference>
<evidence type="ECO:0000256" key="1">
    <source>
        <dbReference type="ARBA" id="ARBA00004123"/>
    </source>
</evidence>
<keyword evidence="5" id="KW-0539">Nucleus</keyword>
<keyword evidence="2" id="KW-0805">Transcription regulation</keyword>
<keyword evidence="9" id="KW-1185">Reference proteome</keyword>
<feature type="compositionally biased region" description="Basic and acidic residues" evidence="6">
    <location>
        <begin position="240"/>
        <end position="257"/>
    </location>
</feature>
<comment type="subcellular location">
    <subcellularLocation>
        <location evidence="1">Nucleus</location>
    </subcellularLocation>
</comment>
<evidence type="ECO:0000313" key="9">
    <source>
        <dbReference type="Proteomes" id="UP000289340"/>
    </source>
</evidence>
<dbReference type="GO" id="GO:0003677">
    <property type="term" value="F:DNA binding"/>
    <property type="evidence" value="ECO:0007669"/>
    <property type="project" value="UniProtKB-KW"/>
</dbReference>
<evidence type="ECO:0000259" key="7">
    <source>
        <dbReference type="PROSITE" id="PS50863"/>
    </source>
</evidence>
<dbReference type="Proteomes" id="UP000289340">
    <property type="component" value="Chromosome 20"/>
</dbReference>
<organism evidence="8 9">
    <name type="scientific">Glycine soja</name>
    <name type="common">Wild soybean</name>
    <dbReference type="NCBI Taxonomy" id="3848"/>
    <lineage>
        <taxon>Eukaryota</taxon>
        <taxon>Viridiplantae</taxon>
        <taxon>Streptophyta</taxon>
        <taxon>Embryophyta</taxon>
        <taxon>Tracheophyta</taxon>
        <taxon>Spermatophyta</taxon>
        <taxon>Magnoliopsida</taxon>
        <taxon>eudicotyledons</taxon>
        <taxon>Gunneridae</taxon>
        <taxon>Pentapetalae</taxon>
        <taxon>rosids</taxon>
        <taxon>fabids</taxon>
        <taxon>Fabales</taxon>
        <taxon>Fabaceae</taxon>
        <taxon>Papilionoideae</taxon>
        <taxon>50 kb inversion clade</taxon>
        <taxon>NPAAA clade</taxon>
        <taxon>indigoferoid/millettioid clade</taxon>
        <taxon>Phaseoleae</taxon>
        <taxon>Glycine</taxon>
        <taxon>Glycine subgen. Soja</taxon>
    </lineage>
</organism>
<comment type="caution">
    <text evidence="8">The sequence shown here is derived from an EMBL/GenBank/DDBJ whole genome shotgun (WGS) entry which is preliminary data.</text>
</comment>
<evidence type="ECO:0000256" key="3">
    <source>
        <dbReference type="ARBA" id="ARBA00023125"/>
    </source>
</evidence>
<dbReference type="CDD" id="cd10017">
    <property type="entry name" value="B3_DNA"/>
    <property type="match status" value="3"/>
</dbReference>
<name>A0A445F3F2_GLYSO</name>
<evidence type="ECO:0000256" key="6">
    <source>
        <dbReference type="SAM" id="MobiDB-lite"/>
    </source>
</evidence>
<feature type="compositionally biased region" description="Basic residues" evidence="6">
    <location>
        <begin position="258"/>
        <end position="267"/>
    </location>
</feature>
<feature type="domain" description="TF-B3" evidence="7">
    <location>
        <begin position="82"/>
        <end position="175"/>
    </location>
</feature>
<evidence type="ECO:0000313" key="8">
    <source>
        <dbReference type="EMBL" id="RZB43332.1"/>
    </source>
</evidence>
<dbReference type="PANTHER" id="PTHR31920">
    <property type="entry name" value="B3 DOMAIN-CONTAINING"/>
    <property type="match status" value="1"/>
</dbReference>
<gene>
    <name evidence="8" type="ORF">D0Y65_053757</name>
</gene>
<dbReference type="SMART" id="SM01019">
    <property type="entry name" value="B3"/>
    <property type="match status" value="3"/>
</dbReference>
<dbReference type="EMBL" id="QZWG01000020">
    <property type="protein sequence ID" value="RZB43332.1"/>
    <property type="molecule type" value="Genomic_DNA"/>
</dbReference>
<accession>A0A445F3F2</accession>
<dbReference type="PANTHER" id="PTHR31920:SF108">
    <property type="entry name" value="B3 DOMAIN-CONTAINING TRANSCRIPTION FACTOR VRN1-LIKE"/>
    <property type="match status" value="1"/>
</dbReference>